<keyword evidence="7 12" id="KW-0472">Membrane</keyword>
<keyword evidence="8 11" id="KW-0325">Glycoprotein</keyword>
<dbReference type="OrthoDB" id="675023at2759"/>
<gene>
    <name evidence="13" type="ORF">Vbra_3597</name>
</gene>
<keyword evidence="10" id="KW-0464">Manganese</keyword>
<dbReference type="InterPro" id="IPR029044">
    <property type="entry name" value="Nucleotide-diphossugar_trans"/>
</dbReference>
<dbReference type="InterPro" id="IPR005027">
    <property type="entry name" value="Glyco_trans_43"/>
</dbReference>
<keyword evidence="5" id="KW-0735">Signal-anchor</keyword>
<evidence type="ECO:0000256" key="10">
    <source>
        <dbReference type="PIRSR" id="PIRSR605027-3"/>
    </source>
</evidence>
<accession>A0A0G4EAT5</accession>
<dbReference type="GO" id="GO:0046872">
    <property type="term" value="F:metal ion binding"/>
    <property type="evidence" value="ECO:0007669"/>
    <property type="project" value="UniProtKB-KW"/>
</dbReference>
<evidence type="ECO:0000256" key="5">
    <source>
        <dbReference type="ARBA" id="ARBA00022968"/>
    </source>
</evidence>
<keyword evidence="4 12" id="KW-0812">Transmembrane</keyword>
<organism evidence="13 14">
    <name type="scientific">Vitrella brassicaformis (strain CCMP3155)</name>
    <dbReference type="NCBI Taxonomy" id="1169540"/>
    <lineage>
        <taxon>Eukaryota</taxon>
        <taxon>Sar</taxon>
        <taxon>Alveolata</taxon>
        <taxon>Colpodellida</taxon>
        <taxon>Vitrellaceae</taxon>
        <taxon>Vitrella</taxon>
    </lineage>
</organism>
<keyword evidence="6 12" id="KW-1133">Transmembrane helix</keyword>
<evidence type="ECO:0000256" key="2">
    <source>
        <dbReference type="ARBA" id="ARBA00007706"/>
    </source>
</evidence>
<dbReference type="GO" id="GO:0015018">
    <property type="term" value="F:galactosylgalactosylxylosylprotein 3-beta-glucuronosyltransferase activity"/>
    <property type="evidence" value="ECO:0007669"/>
    <property type="project" value="InterPro"/>
</dbReference>
<dbReference type="AlphaFoldDB" id="A0A0G4EAT5"/>
<evidence type="ECO:0000256" key="3">
    <source>
        <dbReference type="ARBA" id="ARBA00022679"/>
    </source>
</evidence>
<keyword evidence="14" id="KW-1185">Reference proteome</keyword>
<comment type="similarity">
    <text evidence="2">Belongs to the glycosyltransferase 43 family.</text>
</comment>
<feature type="transmembrane region" description="Helical" evidence="12">
    <location>
        <begin position="7"/>
        <end position="27"/>
    </location>
</feature>
<keyword evidence="10" id="KW-0479">Metal-binding</keyword>
<dbReference type="Gene3D" id="3.90.550.10">
    <property type="entry name" value="Spore Coat Polysaccharide Biosynthesis Protein SpsA, Chain A"/>
    <property type="match status" value="1"/>
</dbReference>
<dbReference type="GO" id="GO:0000139">
    <property type="term" value="C:Golgi membrane"/>
    <property type="evidence" value="ECO:0007669"/>
    <property type="project" value="TreeGrafter"/>
</dbReference>
<evidence type="ECO:0000256" key="6">
    <source>
        <dbReference type="ARBA" id="ARBA00022989"/>
    </source>
</evidence>
<comment type="subcellular location">
    <subcellularLocation>
        <location evidence="1">Membrane</location>
        <topology evidence="1">Single-pass type II membrane protein</topology>
    </subcellularLocation>
</comment>
<evidence type="ECO:0008006" key="15">
    <source>
        <dbReference type="Google" id="ProtNLM"/>
    </source>
</evidence>
<keyword evidence="3" id="KW-0808">Transferase</keyword>
<dbReference type="SUPFAM" id="SSF53448">
    <property type="entry name" value="Nucleotide-diphospho-sugar transferases"/>
    <property type="match status" value="1"/>
</dbReference>
<sequence>MRPRFGAPCVLSVLVVAPLYFLCFFLIKRQCGPLPLMLTRLCSVGVMLDGDKRGNSRMAHLEVFSSSADSSPLHDTKRRRKVLERPFAHIVRHASVIRESDSPSLFPSHHWVPGLRFVFVITPTYRRITQRLDLTRLFNTFALAASNVHMIVVEDSVNRTAKVERWLNDSLLLHWSHLNVSSSSGLRTRGAEQRNEAIRLIREIVLNEADAELKRAYEDSVVYFADDDNAYDIRILDELRKVRNVGTWPVGLTAGPRVAQYCDVNSTTGKIKKYNAWGGHRPYTIDTAGFGVHVRHFLRDPPVLWNPKSRKAYSESDFLGQTNVSKWDIEPLADNCTKVYTWHVKTHIGDKKRPADFDKKFDV</sequence>
<evidence type="ECO:0000256" key="9">
    <source>
        <dbReference type="PIRSR" id="PIRSR605027-1"/>
    </source>
</evidence>
<dbReference type="GO" id="GO:0050650">
    <property type="term" value="P:chondroitin sulfate proteoglycan biosynthetic process"/>
    <property type="evidence" value="ECO:0007669"/>
    <property type="project" value="TreeGrafter"/>
</dbReference>
<evidence type="ECO:0000256" key="11">
    <source>
        <dbReference type="PIRSR" id="PIRSR605027-6"/>
    </source>
</evidence>
<dbReference type="Pfam" id="PF03360">
    <property type="entry name" value="Glyco_transf_43"/>
    <property type="match status" value="1"/>
</dbReference>
<evidence type="ECO:0000256" key="4">
    <source>
        <dbReference type="ARBA" id="ARBA00022692"/>
    </source>
</evidence>
<dbReference type="GO" id="GO:0005975">
    <property type="term" value="P:carbohydrate metabolic process"/>
    <property type="evidence" value="ECO:0007669"/>
    <property type="project" value="TreeGrafter"/>
</dbReference>
<evidence type="ECO:0000256" key="1">
    <source>
        <dbReference type="ARBA" id="ARBA00004606"/>
    </source>
</evidence>
<dbReference type="PhylomeDB" id="A0A0G4EAT5"/>
<dbReference type="PANTHER" id="PTHR10896">
    <property type="entry name" value="GALACTOSYLGALACTOSYLXYLOSYLPROTEIN 3-BETA-GLUCURONOSYLTRANSFERASE BETA-1,3-GLUCURONYLTRANSFERASE"/>
    <property type="match status" value="1"/>
</dbReference>
<evidence type="ECO:0000256" key="8">
    <source>
        <dbReference type="ARBA" id="ARBA00023180"/>
    </source>
</evidence>
<dbReference type="EMBL" id="CDMY01000130">
    <property type="protein sequence ID" value="CEL93018.1"/>
    <property type="molecule type" value="Genomic_DNA"/>
</dbReference>
<evidence type="ECO:0000313" key="14">
    <source>
        <dbReference type="Proteomes" id="UP000041254"/>
    </source>
</evidence>
<dbReference type="VEuPathDB" id="CryptoDB:Vbra_3597"/>
<proteinExistence type="inferred from homology"/>
<dbReference type="Proteomes" id="UP000041254">
    <property type="component" value="Unassembled WGS sequence"/>
</dbReference>
<dbReference type="STRING" id="1169540.A0A0G4EAT5"/>
<evidence type="ECO:0000256" key="12">
    <source>
        <dbReference type="SAM" id="Phobius"/>
    </source>
</evidence>
<name>A0A0G4EAT5_VITBC</name>
<evidence type="ECO:0000313" key="13">
    <source>
        <dbReference type="EMBL" id="CEL93018.1"/>
    </source>
</evidence>
<feature type="glycosylation site" description="N-linked (GlcNAc...) asparagine" evidence="11">
    <location>
        <position position="335"/>
    </location>
</feature>
<dbReference type="InParanoid" id="A0A0G4EAT5"/>
<feature type="binding site" evidence="10">
    <location>
        <position position="228"/>
    </location>
    <ligand>
        <name>Mn(2+)</name>
        <dbReference type="ChEBI" id="CHEBI:29035"/>
    </ligand>
</feature>
<dbReference type="PANTHER" id="PTHR10896:SF65">
    <property type="entry name" value="GALACTOSYLGALACTOSYLXYLOSYLPROTEIN 3-BETA-GLUCURONOSYLTRANSFERASE 3"/>
    <property type="match status" value="1"/>
</dbReference>
<protein>
    <recommendedName>
        <fullName evidence="15">Galactosylgalactosylxylosylprotein 3-beta-glucuronosyltransferase</fullName>
    </recommendedName>
</protein>
<reference evidence="13 14" key="1">
    <citation type="submission" date="2014-11" db="EMBL/GenBank/DDBJ databases">
        <authorList>
            <person name="Zhu J."/>
            <person name="Qi W."/>
            <person name="Song R."/>
        </authorList>
    </citation>
    <scope>NUCLEOTIDE SEQUENCE [LARGE SCALE GENOMIC DNA]</scope>
</reference>
<feature type="active site" description="Proton donor/acceptor" evidence="9">
    <location>
        <position position="315"/>
    </location>
</feature>
<comment type="cofactor">
    <cofactor evidence="10">
        <name>Mn(2+)</name>
        <dbReference type="ChEBI" id="CHEBI:29035"/>
    </cofactor>
</comment>
<evidence type="ECO:0000256" key="7">
    <source>
        <dbReference type="ARBA" id="ARBA00023136"/>
    </source>
</evidence>